<accession>A0A916U0X3</accession>
<keyword evidence="5 12" id="KW-0547">Nucleotide-binding</keyword>
<evidence type="ECO:0000256" key="3">
    <source>
        <dbReference type="ARBA" id="ARBA00022490"/>
    </source>
</evidence>
<keyword evidence="6 12" id="KW-0067">ATP-binding</keyword>
<dbReference type="HAMAP" id="MF_02004">
    <property type="entry name" value="Val_tRNA_synth_type1"/>
    <property type="match status" value="1"/>
</dbReference>
<evidence type="ECO:0000256" key="9">
    <source>
        <dbReference type="ARBA" id="ARBA00023146"/>
    </source>
</evidence>
<dbReference type="InterPro" id="IPR019499">
    <property type="entry name" value="Val-tRNA_synth_tRNA-bd"/>
</dbReference>
<evidence type="ECO:0000313" key="17">
    <source>
        <dbReference type="Proteomes" id="UP000637002"/>
    </source>
</evidence>
<dbReference type="EC" id="6.1.1.9" evidence="12"/>
<evidence type="ECO:0000259" key="14">
    <source>
        <dbReference type="Pfam" id="PF08264"/>
    </source>
</evidence>
<feature type="binding site" evidence="12">
    <location>
        <position position="567"/>
    </location>
    <ligand>
        <name>ATP</name>
        <dbReference type="ChEBI" id="CHEBI:30616"/>
    </ligand>
</feature>
<reference evidence="16" key="1">
    <citation type="journal article" date="2014" name="Int. J. Syst. Evol. Microbiol.">
        <title>Complete genome sequence of Corynebacterium casei LMG S-19264T (=DSM 44701T), isolated from a smear-ripened cheese.</title>
        <authorList>
            <consortium name="US DOE Joint Genome Institute (JGI-PGF)"/>
            <person name="Walter F."/>
            <person name="Albersmeier A."/>
            <person name="Kalinowski J."/>
            <person name="Ruckert C."/>
        </authorList>
    </citation>
    <scope>NUCLEOTIDE SEQUENCE</scope>
    <source>
        <strain evidence="16">CGMCC 1.12919</strain>
    </source>
</reference>
<dbReference type="GO" id="GO:0005524">
    <property type="term" value="F:ATP binding"/>
    <property type="evidence" value="ECO:0007669"/>
    <property type="project" value="UniProtKB-UniRule"/>
</dbReference>
<comment type="catalytic activity">
    <reaction evidence="10 12">
        <text>tRNA(Val) + L-valine + ATP = L-valyl-tRNA(Val) + AMP + diphosphate</text>
        <dbReference type="Rhea" id="RHEA:10704"/>
        <dbReference type="Rhea" id="RHEA-COMP:9672"/>
        <dbReference type="Rhea" id="RHEA-COMP:9708"/>
        <dbReference type="ChEBI" id="CHEBI:30616"/>
        <dbReference type="ChEBI" id="CHEBI:33019"/>
        <dbReference type="ChEBI" id="CHEBI:57762"/>
        <dbReference type="ChEBI" id="CHEBI:78442"/>
        <dbReference type="ChEBI" id="CHEBI:78537"/>
        <dbReference type="ChEBI" id="CHEBI:456215"/>
        <dbReference type="EC" id="6.1.1.9"/>
    </reaction>
</comment>
<keyword evidence="3 12" id="KW-0963">Cytoplasm</keyword>
<dbReference type="SUPFAM" id="SSF52374">
    <property type="entry name" value="Nucleotidylyl transferase"/>
    <property type="match status" value="1"/>
</dbReference>
<comment type="subunit">
    <text evidence="2 12">Monomer.</text>
</comment>
<dbReference type="EMBL" id="BMGG01000002">
    <property type="protein sequence ID" value="GGC55249.1"/>
    <property type="molecule type" value="Genomic_DNA"/>
</dbReference>
<comment type="function">
    <text evidence="12">Catalyzes the attachment of valine to tRNA(Val). As ValRS can inadvertently accommodate and process structurally similar amino acids such as threonine, to avoid such errors, it has a 'posttransfer' editing activity that hydrolyzes mischarged Thr-tRNA(Val) in a tRNA-dependent manner.</text>
</comment>
<evidence type="ECO:0000259" key="15">
    <source>
        <dbReference type="Pfam" id="PF10458"/>
    </source>
</evidence>
<feature type="domain" description="Aminoacyl-tRNA synthetase class Ia" evidence="13">
    <location>
        <begin position="15"/>
        <end position="604"/>
    </location>
</feature>
<dbReference type="NCBIfam" id="NF004349">
    <property type="entry name" value="PRK05729.1"/>
    <property type="match status" value="1"/>
</dbReference>
<dbReference type="InterPro" id="IPR001412">
    <property type="entry name" value="aa-tRNA-synth_I_CS"/>
</dbReference>
<evidence type="ECO:0000256" key="11">
    <source>
        <dbReference type="ARBA" id="ARBA00060830"/>
    </source>
</evidence>
<keyword evidence="8 12" id="KW-0175">Coiled coil</keyword>
<evidence type="ECO:0000256" key="4">
    <source>
        <dbReference type="ARBA" id="ARBA00022598"/>
    </source>
</evidence>
<dbReference type="GO" id="GO:0002161">
    <property type="term" value="F:aminoacyl-tRNA deacylase activity"/>
    <property type="evidence" value="ECO:0007669"/>
    <property type="project" value="InterPro"/>
</dbReference>
<proteinExistence type="inferred from homology"/>
<dbReference type="Gene3D" id="1.10.287.380">
    <property type="entry name" value="Valyl-tRNA synthetase, C-terminal domain"/>
    <property type="match status" value="1"/>
</dbReference>
<dbReference type="NCBIfam" id="TIGR00422">
    <property type="entry name" value="valS"/>
    <property type="match status" value="1"/>
</dbReference>
<gene>
    <name evidence="12 16" type="primary">valS</name>
    <name evidence="16" type="ORF">GCM10010994_12690</name>
</gene>
<evidence type="ECO:0000256" key="7">
    <source>
        <dbReference type="ARBA" id="ARBA00022917"/>
    </source>
</evidence>
<name>A0A916U0X3_9HYPH</name>
<keyword evidence="9 12" id="KW-0030">Aminoacyl-tRNA synthetase</keyword>
<feature type="short sequence motif" description="'KMSKS' region" evidence="12">
    <location>
        <begin position="564"/>
        <end position="568"/>
    </location>
</feature>
<sequence length="920" mass="102627">MDKTFEPSAVEGRISDLWESAGAFRAGRPERAGAEPYCIVIPPPNVTGSLHMGHALNNTLQDILVRFERMRGRDVLWQPGMDHAGIATQMVVERQLAERQQPGRREMGRAAFLEQVWAWKAESGSTIGTQLRRLGASCDWSRERFTMDEGLSRAVLKVFVQLHRDGLIYRDKRLVNWDPRFQTAISDLEVQQIETKGNLWHIRYPLAAEPDRFVVVATTRPETMLGDVAVAVNPDDERYRDLVGRMVQLPLVGRLVPIVADAYSDPEKGTGAVKITPAHDFNDFEVGKRHGLGLINIFDAEARLDLATNAAFLADAEGPDLAAVLALQGADRFAARKAIVGMLEDRGALVAVEPHTHMVPHGDRSGVVIEPWLTDQWYVNVKPLAERALEAVRDGRTRFIPENWEKTYFQWLENIEPWCISRQLWWGHQIPAWYTPDGAVFVGESLDEVLPQALAHAVENDVLSEAEAEALASAPEKAEGFLVRDEDVLDTWFSSGLWPFSTLGWPDETPELKRFYPTSTLVTGFDIIFFWVARMMMLGLHTTGEVPFRDVYIHALVRDEKGAKMSKSKGNVIDPLELMDRYGTDALRFTLAAMAAQGRDIKLSTQRVEGYRNFASKLWNAARFAELNECALPPGFAPGGVRETLNLWVLGETERTVADVTRAIETFRFNDAANAAYRFVWNVFCDWYVELTKPVLQGADGAAKDETRATVAFVLDEICKILHPFMPFLTEELWRTTGPMRGGRSTLLALAPWPAPLGVASAQAETELGWVVDLISEIRSARSETNVPAGAQVPLVLVKPSATVRAHAARWGDTIKRLARVAEISEAEALDRGSIQLVVRGELAALPLVGVIDFEAERARLRKEMDKLGTDIAKVETKLGNPDFLARAPEEVVEEQKERLAEARTRIAKIEEALERLGAP</sequence>
<dbReference type="InterPro" id="IPR037118">
    <property type="entry name" value="Val-tRNA_synth_C_sf"/>
</dbReference>
<dbReference type="InterPro" id="IPR009008">
    <property type="entry name" value="Val/Leu/Ile-tRNA-synth_edit"/>
</dbReference>
<keyword evidence="17" id="KW-1185">Reference proteome</keyword>
<dbReference type="FunFam" id="3.40.50.620:FF:000032">
    <property type="entry name" value="Valine--tRNA ligase"/>
    <property type="match status" value="1"/>
</dbReference>
<dbReference type="GO" id="GO:0005829">
    <property type="term" value="C:cytosol"/>
    <property type="evidence" value="ECO:0007669"/>
    <property type="project" value="TreeGrafter"/>
</dbReference>
<comment type="domain">
    <text evidence="12">The C-terminal coiled-coil domain is crucial for aminoacylation activity.</text>
</comment>
<feature type="domain" description="Methionyl/Valyl/Leucyl/Isoleucyl-tRNA synthetase anticodon-binding" evidence="14">
    <location>
        <begin position="647"/>
        <end position="795"/>
    </location>
</feature>
<evidence type="ECO:0000256" key="1">
    <source>
        <dbReference type="ARBA" id="ARBA00004496"/>
    </source>
</evidence>
<evidence type="ECO:0000256" key="5">
    <source>
        <dbReference type="ARBA" id="ARBA00022741"/>
    </source>
</evidence>
<dbReference type="FunFam" id="1.10.287.380:FF:000001">
    <property type="entry name" value="Valine--tRNA ligase"/>
    <property type="match status" value="1"/>
</dbReference>
<evidence type="ECO:0000256" key="10">
    <source>
        <dbReference type="ARBA" id="ARBA00047552"/>
    </source>
</evidence>
<dbReference type="Pfam" id="PF08264">
    <property type="entry name" value="Anticodon_1"/>
    <property type="match status" value="1"/>
</dbReference>
<dbReference type="CDD" id="cd07962">
    <property type="entry name" value="Anticodon_Ia_Val"/>
    <property type="match status" value="1"/>
</dbReference>
<dbReference type="PANTHER" id="PTHR11946">
    <property type="entry name" value="VALYL-TRNA SYNTHETASES"/>
    <property type="match status" value="1"/>
</dbReference>
<dbReference type="InterPro" id="IPR013155">
    <property type="entry name" value="M/V/L/I-tRNA-synth_anticd-bd"/>
</dbReference>
<feature type="short sequence motif" description="'HIGH' region" evidence="12">
    <location>
        <begin position="44"/>
        <end position="54"/>
    </location>
</feature>
<dbReference type="CDD" id="cd00817">
    <property type="entry name" value="ValRS_core"/>
    <property type="match status" value="1"/>
</dbReference>
<dbReference type="SUPFAM" id="SSF46589">
    <property type="entry name" value="tRNA-binding arm"/>
    <property type="match status" value="1"/>
</dbReference>
<dbReference type="InterPro" id="IPR033705">
    <property type="entry name" value="Anticodon_Ia_Val"/>
</dbReference>
<dbReference type="SUPFAM" id="SSF47323">
    <property type="entry name" value="Anticodon-binding domain of a subclass of class I aminoacyl-tRNA synthetases"/>
    <property type="match status" value="1"/>
</dbReference>
<dbReference type="Pfam" id="PF00133">
    <property type="entry name" value="tRNA-synt_1"/>
    <property type="match status" value="1"/>
</dbReference>
<dbReference type="GO" id="GO:0006438">
    <property type="term" value="P:valyl-tRNA aminoacylation"/>
    <property type="evidence" value="ECO:0007669"/>
    <property type="project" value="UniProtKB-UniRule"/>
</dbReference>
<dbReference type="RefSeq" id="WP_188608297.1">
    <property type="nucleotide sequence ID" value="NZ_BMGG01000002.1"/>
</dbReference>
<dbReference type="GO" id="GO:0004832">
    <property type="term" value="F:valine-tRNA ligase activity"/>
    <property type="evidence" value="ECO:0007669"/>
    <property type="project" value="UniProtKB-UniRule"/>
</dbReference>
<comment type="domain">
    <text evidence="12">ValRS has two distinct active sites: one for aminoacylation and one for editing. The misactivated threonine is translocated from the active site to the editing site.</text>
</comment>
<evidence type="ECO:0000256" key="2">
    <source>
        <dbReference type="ARBA" id="ARBA00011245"/>
    </source>
</evidence>
<dbReference type="AlphaFoldDB" id="A0A916U0X3"/>
<dbReference type="InterPro" id="IPR009080">
    <property type="entry name" value="tRNAsynth_Ia_anticodon-bd"/>
</dbReference>
<dbReference type="FunFam" id="3.40.50.620:FF:000078">
    <property type="entry name" value="Valine--tRNA ligase, mitochondrial"/>
    <property type="match status" value="1"/>
</dbReference>
<comment type="similarity">
    <text evidence="11 12">Belongs to the class-I aminoacyl-tRNA synthetase family. ValS type 1 subfamily.</text>
</comment>
<feature type="domain" description="Valyl-tRNA synthetase tRNA-binding arm" evidence="15">
    <location>
        <begin position="853"/>
        <end position="918"/>
    </location>
</feature>
<dbReference type="InterPro" id="IPR002303">
    <property type="entry name" value="Valyl-tRNA_ligase"/>
</dbReference>
<dbReference type="PRINTS" id="PR00986">
    <property type="entry name" value="TRNASYNTHVAL"/>
</dbReference>
<reference evidence="16" key="2">
    <citation type="submission" date="2020-09" db="EMBL/GenBank/DDBJ databases">
        <authorList>
            <person name="Sun Q."/>
            <person name="Zhou Y."/>
        </authorList>
    </citation>
    <scope>NUCLEOTIDE SEQUENCE</scope>
    <source>
        <strain evidence="16">CGMCC 1.12919</strain>
    </source>
</reference>
<evidence type="ECO:0000259" key="13">
    <source>
        <dbReference type="Pfam" id="PF00133"/>
    </source>
</evidence>
<dbReference type="InterPro" id="IPR014729">
    <property type="entry name" value="Rossmann-like_a/b/a_fold"/>
</dbReference>
<feature type="coiled-coil region" evidence="12">
    <location>
        <begin position="851"/>
        <end position="913"/>
    </location>
</feature>
<protein>
    <recommendedName>
        <fullName evidence="12">Valine--tRNA ligase</fullName>
        <ecNumber evidence="12">6.1.1.9</ecNumber>
    </recommendedName>
    <alternativeName>
        <fullName evidence="12">Valyl-tRNA synthetase</fullName>
        <shortName evidence="12">ValRS</shortName>
    </alternativeName>
</protein>
<evidence type="ECO:0000313" key="16">
    <source>
        <dbReference type="EMBL" id="GGC55249.1"/>
    </source>
</evidence>
<evidence type="ECO:0000256" key="6">
    <source>
        <dbReference type="ARBA" id="ARBA00022840"/>
    </source>
</evidence>
<keyword evidence="4 12" id="KW-0436">Ligase</keyword>
<organism evidence="16 17">
    <name type="scientific">Chelatococcus reniformis</name>
    <dbReference type="NCBI Taxonomy" id="1494448"/>
    <lineage>
        <taxon>Bacteria</taxon>
        <taxon>Pseudomonadati</taxon>
        <taxon>Pseudomonadota</taxon>
        <taxon>Alphaproteobacteria</taxon>
        <taxon>Hyphomicrobiales</taxon>
        <taxon>Chelatococcaceae</taxon>
        <taxon>Chelatococcus</taxon>
    </lineage>
</organism>
<dbReference type="Gene3D" id="3.40.50.620">
    <property type="entry name" value="HUPs"/>
    <property type="match status" value="2"/>
</dbReference>
<dbReference type="Gene3D" id="3.90.740.10">
    <property type="entry name" value="Valyl/Leucyl/Isoleucyl-tRNA synthetase, editing domain"/>
    <property type="match status" value="2"/>
</dbReference>
<evidence type="ECO:0000256" key="8">
    <source>
        <dbReference type="ARBA" id="ARBA00023054"/>
    </source>
</evidence>
<keyword evidence="7 12" id="KW-0648">Protein biosynthesis</keyword>
<dbReference type="Pfam" id="PF10458">
    <property type="entry name" value="Val_tRNA-synt_C"/>
    <property type="match status" value="1"/>
</dbReference>
<dbReference type="InterPro" id="IPR002300">
    <property type="entry name" value="aa-tRNA-synth_Ia"/>
</dbReference>
<comment type="subcellular location">
    <subcellularLocation>
        <location evidence="1 12">Cytoplasm</location>
    </subcellularLocation>
</comment>
<dbReference type="PROSITE" id="PS00178">
    <property type="entry name" value="AA_TRNA_LIGASE_I"/>
    <property type="match status" value="1"/>
</dbReference>
<evidence type="ECO:0000256" key="12">
    <source>
        <dbReference type="HAMAP-Rule" id="MF_02004"/>
    </source>
</evidence>
<dbReference type="Gene3D" id="1.10.730.10">
    <property type="entry name" value="Isoleucyl-tRNA Synthetase, Domain 1"/>
    <property type="match status" value="1"/>
</dbReference>
<dbReference type="Proteomes" id="UP000637002">
    <property type="component" value="Unassembled WGS sequence"/>
</dbReference>
<dbReference type="SUPFAM" id="SSF50677">
    <property type="entry name" value="ValRS/IleRS/LeuRS editing domain"/>
    <property type="match status" value="1"/>
</dbReference>
<dbReference type="PANTHER" id="PTHR11946:SF93">
    <property type="entry name" value="VALINE--TRNA LIGASE, CHLOROPLASTIC_MITOCHONDRIAL 2"/>
    <property type="match status" value="1"/>
</dbReference>
<comment type="caution">
    <text evidence="16">The sequence shown here is derived from an EMBL/GenBank/DDBJ whole genome shotgun (WGS) entry which is preliminary data.</text>
</comment>
<dbReference type="InterPro" id="IPR010978">
    <property type="entry name" value="tRNA-bd_arm"/>
</dbReference>